<keyword evidence="6" id="KW-0862">Zinc</keyword>
<evidence type="ECO:0000256" key="5">
    <source>
        <dbReference type="ARBA" id="ARBA00022801"/>
    </source>
</evidence>
<gene>
    <name evidence="10" type="ORF">MKZ38_003668</name>
</gene>
<dbReference type="GO" id="GO:0016485">
    <property type="term" value="P:protein processing"/>
    <property type="evidence" value="ECO:0007669"/>
    <property type="project" value="TreeGrafter"/>
</dbReference>
<feature type="domain" description="Peptidase M13 N-terminal" evidence="9">
    <location>
        <begin position="1"/>
        <end position="369"/>
    </location>
</feature>
<evidence type="ECO:0000256" key="6">
    <source>
        <dbReference type="ARBA" id="ARBA00022833"/>
    </source>
</evidence>
<evidence type="ECO:0008006" key="12">
    <source>
        <dbReference type="Google" id="ProtNLM"/>
    </source>
</evidence>
<dbReference type="PANTHER" id="PTHR11733:SF167">
    <property type="entry name" value="FI17812P1-RELATED"/>
    <property type="match status" value="1"/>
</dbReference>
<organism evidence="10 11">
    <name type="scientific">Zalerion maritima</name>
    <dbReference type="NCBI Taxonomy" id="339359"/>
    <lineage>
        <taxon>Eukaryota</taxon>
        <taxon>Fungi</taxon>
        <taxon>Dikarya</taxon>
        <taxon>Ascomycota</taxon>
        <taxon>Pezizomycotina</taxon>
        <taxon>Sordariomycetes</taxon>
        <taxon>Lulworthiomycetidae</taxon>
        <taxon>Lulworthiales</taxon>
        <taxon>Lulworthiaceae</taxon>
        <taxon>Zalerion</taxon>
    </lineage>
</organism>
<dbReference type="SUPFAM" id="SSF55486">
    <property type="entry name" value="Metalloproteases ('zincins'), catalytic domain"/>
    <property type="match status" value="1"/>
</dbReference>
<evidence type="ECO:0000256" key="2">
    <source>
        <dbReference type="ARBA" id="ARBA00007357"/>
    </source>
</evidence>
<sequence>MFSELEDDAFRIVKRILEDGFPKKSDHPEHSPGNMKAEVSDVDKENYDMMVEIYDACMDMSAIEETGSEPLSLILQDLIDIYPDNNSDKSWFAEANLYFERLAWGTVLNIGPGLDDMNPETLVINIFPPSLVTLPANHYYLDEKVTAAYTHAIKDSLFAILPGNTSDEEASTRAANLVEFEAFLARAAPPESLRSEVEDTIELAPVLGLDKLVEDQAPEDYDYKNKELITAFPEYLTNVSDIIDHTSSRTLKDFFLWQAVSAFSGKVHAPELVAYHDFKAELSGLDPSATPERWENCADHVKDSLDWILGRFYAEQAFSQGAQDFGEQIIGEVKKQYVTRFSEAKWMDDETRKLAKNKLEKTLVQIGYPKKSPDTADPKSLKEYYKGLEITSSFFNNTLALERFAARRSWSKLSKPADRKEWSMSPATVNAYNNPPQNKVVFPAAIMQFPVFDAELPSYVSYGAFGSVAGHEISHSFDDSGRKFDETGAYSSWWSNSTIDGFEKRAKCFVDQYSNFTVPNPDGGKPVPLDGVLTLGEVLADTGGLKVSYAAWDARRKEHPDKSLPGLEHFTHEQLFFIFFGMWYCEEQRPESMASQVVTDPHPPGMYRIKGTLQNSRAFREAFDCPVKEPTCELW</sequence>
<evidence type="ECO:0000256" key="1">
    <source>
        <dbReference type="ARBA" id="ARBA00001947"/>
    </source>
</evidence>
<dbReference type="InterPro" id="IPR018497">
    <property type="entry name" value="Peptidase_M13_C"/>
</dbReference>
<evidence type="ECO:0000313" key="11">
    <source>
        <dbReference type="Proteomes" id="UP001201980"/>
    </source>
</evidence>
<dbReference type="Proteomes" id="UP001201980">
    <property type="component" value="Unassembled WGS sequence"/>
</dbReference>
<dbReference type="Pfam" id="PF05649">
    <property type="entry name" value="Peptidase_M13_N"/>
    <property type="match status" value="1"/>
</dbReference>
<feature type="domain" description="Peptidase M13 C-terminal" evidence="8">
    <location>
        <begin position="430"/>
        <end position="629"/>
    </location>
</feature>
<dbReference type="GO" id="GO:0005886">
    <property type="term" value="C:plasma membrane"/>
    <property type="evidence" value="ECO:0007669"/>
    <property type="project" value="TreeGrafter"/>
</dbReference>
<accession>A0AAD5WRM3</accession>
<dbReference type="InterPro" id="IPR042089">
    <property type="entry name" value="Peptidase_M13_dom_2"/>
</dbReference>
<keyword evidence="5" id="KW-0378">Hydrolase</keyword>
<name>A0AAD5WRM3_9PEZI</name>
<dbReference type="InterPro" id="IPR024079">
    <property type="entry name" value="MetalloPept_cat_dom_sf"/>
</dbReference>
<evidence type="ECO:0000256" key="7">
    <source>
        <dbReference type="ARBA" id="ARBA00023049"/>
    </source>
</evidence>
<keyword evidence="11" id="KW-1185">Reference proteome</keyword>
<protein>
    <recommendedName>
        <fullName evidence="12">Endothelin-converting enzyme 1</fullName>
    </recommendedName>
</protein>
<keyword evidence="3" id="KW-0645">Protease</keyword>
<dbReference type="Gene3D" id="3.40.390.10">
    <property type="entry name" value="Collagenase (Catalytic Domain)"/>
    <property type="match status" value="1"/>
</dbReference>
<dbReference type="EMBL" id="JAKWBI020000218">
    <property type="protein sequence ID" value="KAJ2898758.1"/>
    <property type="molecule type" value="Genomic_DNA"/>
</dbReference>
<dbReference type="GO" id="GO:0004222">
    <property type="term" value="F:metalloendopeptidase activity"/>
    <property type="evidence" value="ECO:0007669"/>
    <property type="project" value="InterPro"/>
</dbReference>
<dbReference type="InterPro" id="IPR008753">
    <property type="entry name" value="Peptidase_M13_N"/>
</dbReference>
<evidence type="ECO:0000259" key="8">
    <source>
        <dbReference type="Pfam" id="PF01431"/>
    </source>
</evidence>
<reference evidence="10" key="1">
    <citation type="submission" date="2022-07" db="EMBL/GenBank/DDBJ databases">
        <title>Draft genome sequence of Zalerion maritima ATCC 34329, a (micro)plastics degrading marine fungus.</title>
        <authorList>
            <person name="Paco A."/>
            <person name="Goncalves M.F.M."/>
            <person name="Rocha-Santos T.A.P."/>
            <person name="Alves A."/>
        </authorList>
    </citation>
    <scope>NUCLEOTIDE SEQUENCE</scope>
    <source>
        <strain evidence="10">ATCC 34329</strain>
    </source>
</reference>
<dbReference type="PRINTS" id="PR00786">
    <property type="entry name" value="NEPRILYSIN"/>
</dbReference>
<keyword evidence="4" id="KW-0479">Metal-binding</keyword>
<evidence type="ECO:0000256" key="3">
    <source>
        <dbReference type="ARBA" id="ARBA00022670"/>
    </source>
</evidence>
<dbReference type="Gene3D" id="1.10.1380.10">
    <property type="entry name" value="Neutral endopeptidase , domain2"/>
    <property type="match status" value="1"/>
</dbReference>
<proteinExistence type="inferred from homology"/>
<dbReference type="PROSITE" id="PS51885">
    <property type="entry name" value="NEPRILYSIN"/>
    <property type="match status" value="1"/>
</dbReference>
<dbReference type="PANTHER" id="PTHR11733">
    <property type="entry name" value="ZINC METALLOPROTEASE FAMILY M13 NEPRILYSIN-RELATED"/>
    <property type="match status" value="1"/>
</dbReference>
<dbReference type="GO" id="GO:0046872">
    <property type="term" value="F:metal ion binding"/>
    <property type="evidence" value="ECO:0007669"/>
    <property type="project" value="UniProtKB-KW"/>
</dbReference>
<evidence type="ECO:0000313" key="10">
    <source>
        <dbReference type="EMBL" id="KAJ2898758.1"/>
    </source>
</evidence>
<evidence type="ECO:0000259" key="9">
    <source>
        <dbReference type="Pfam" id="PF05649"/>
    </source>
</evidence>
<dbReference type="InterPro" id="IPR000718">
    <property type="entry name" value="Peptidase_M13"/>
</dbReference>
<comment type="caution">
    <text evidence="10">The sequence shown here is derived from an EMBL/GenBank/DDBJ whole genome shotgun (WGS) entry which is preliminary data.</text>
</comment>
<keyword evidence="7" id="KW-0482">Metalloprotease</keyword>
<evidence type="ECO:0000256" key="4">
    <source>
        <dbReference type="ARBA" id="ARBA00022723"/>
    </source>
</evidence>
<dbReference type="CDD" id="cd08662">
    <property type="entry name" value="M13"/>
    <property type="match status" value="1"/>
</dbReference>
<dbReference type="AlphaFoldDB" id="A0AAD5WRM3"/>
<dbReference type="Pfam" id="PF01431">
    <property type="entry name" value="Peptidase_M13"/>
    <property type="match status" value="1"/>
</dbReference>
<comment type="cofactor">
    <cofactor evidence="1">
        <name>Zn(2+)</name>
        <dbReference type="ChEBI" id="CHEBI:29105"/>
    </cofactor>
</comment>
<comment type="similarity">
    <text evidence="2">Belongs to the peptidase M13 family.</text>
</comment>